<reference evidence="1" key="1">
    <citation type="journal article" date="2019" name="BMC Genomics">
        <title>A new reference genome for Sorghum bicolor reveals high levels of sequence similarity between sweet and grain genotypes: implications for the genetics of sugar metabolism.</title>
        <authorList>
            <person name="Cooper E.A."/>
            <person name="Brenton Z.W."/>
            <person name="Flinn B.S."/>
            <person name="Jenkins J."/>
            <person name="Shu S."/>
            <person name="Flowers D."/>
            <person name="Luo F."/>
            <person name="Wang Y."/>
            <person name="Xia P."/>
            <person name="Barry K."/>
            <person name="Daum C."/>
            <person name="Lipzen A."/>
            <person name="Yoshinaga Y."/>
            <person name="Schmutz J."/>
            <person name="Saski C."/>
            <person name="Vermerris W."/>
            <person name="Kresovich S."/>
        </authorList>
    </citation>
    <scope>NUCLEOTIDE SEQUENCE</scope>
</reference>
<evidence type="ECO:0000313" key="1">
    <source>
        <dbReference type="EMBL" id="KAG0520779.1"/>
    </source>
</evidence>
<reference evidence="1" key="2">
    <citation type="submission" date="2020-10" db="EMBL/GenBank/DDBJ databases">
        <authorList>
            <person name="Cooper E.A."/>
            <person name="Brenton Z.W."/>
            <person name="Flinn B.S."/>
            <person name="Jenkins J."/>
            <person name="Shu S."/>
            <person name="Flowers D."/>
            <person name="Luo F."/>
            <person name="Wang Y."/>
            <person name="Xia P."/>
            <person name="Barry K."/>
            <person name="Daum C."/>
            <person name="Lipzen A."/>
            <person name="Yoshinaga Y."/>
            <person name="Schmutz J."/>
            <person name="Saski C."/>
            <person name="Vermerris W."/>
            <person name="Kresovich S."/>
        </authorList>
    </citation>
    <scope>NUCLEOTIDE SEQUENCE</scope>
</reference>
<accession>A0A921U750</accession>
<protein>
    <submittedName>
        <fullName evidence="1">Uncharacterized protein</fullName>
    </submittedName>
</protein>
<evidence type="ECO:0000313" key="2">
    <source>
        <dbReference type="Proteomes" id="UP000807115"/>
    </source>
</evidence>
<gene>
    <name evidence="1" type="ORF">BDA96_08G103600</name>
</gene>
<name>A0A921U750_SORBI</name>
<organism evidence="1 2">
    <name type="scientific">Sorghum bicolor</name>
    <name type="common">Sorghum</name>
    <name type="synonym">Sorghum vulgare</name>
    <dbReference type="NCBI Taxonomy" id="4558"/>
    <lineage>
        <taxon>Eukaryota</taxon>
        <taxon>Viridiplantae</taxon>
        <taxon>Streptophyta</taxon>
        <taxon>Embryophyta</taxon>
        <taxon>Tracheophyta</taxon>
        <taxon>Spermatophyta</taxon>
        <taxon>Magnoliopsida</taxon>
        <taxon>Liliopsida</taxon>
        <taxon>Poales</taxon>
        <taxon>Poaceae</taxon>
        <taxon>PACMAD clade</taxon>
        <taxon>Panicoideae</taxon>
        <taxon>Andropogonodae</taxon>
        <taxon>Andropogoneae</taxon>
        <taxon>Sorghinae</taxon>
        <taxon>Sorghum</taxon>
    </lineage>
</organism>
<dbReference type="AlphaFoldDB" id="A0A921U750"/>
<dbReference type="EMBL" id="CM027687">
    <property type="protein sequence ID" value="KAG0520779.1"/>
    <property type="molecule type" value="Genomic_DNA"/>
</dbReference>
<dbReference type="Proteomes" id="UP000807115">
    <property type="component" value="Chromosome 8"/>
</dbReference>
<sequence length="122" mass="13016">MAGSAGVAAPANPERAVGAGMAGRLQPHLRTLLQPYAQRPNPSARWDLQVWVTRSSQSTLSSNSFFKSSYTLPHCCHQETLASGLVAAAVEEALSCSLVTPRTPSSCLSPCCFNQANQFDYS</sequence>
<comment type="caution">
    <text evidence="1">The sequence shown here is derived from an EMBL/GenBank/DDBJ whole genome shotgun (WGS) entry which is preliminary data.</text>
</comment>
<proteinExistence type="predicted"/>